<proteinExistence type="predicted"/>
<dbReference type="PANTHER" id="PTHR34374">
    <property type="entry name" value="LARGE RIBOSOMAL RNA SUBUNIT ACCUMULATION PROTEIN YCED HOMOLOG 1, CHLOROPLASTIC"/>
    <property type="match status" value="1"/>
</dbReference>
<organism evidence="1 2">
    <name type="scientific">Candidatus Fonsibacter lacus</name>
    <dbReference type="NCBI Taxonomy" id="2576439"/>
    <lineage>
        <taxon>Bacteria</taxon>
        <taxon>Pseudomonadati</taxon>
        <taxon>Pseudomonadota</taxon>
        <taxon>Alphaproteobacteria</taxon>
        <taxon>Candidatus Pelagibacterales</taxon>
        <taxon>Candidatus Pelagibacterales incertae sedis</taxon>
        <taxon>Candidatus Fonsibacter</taxon>
    </lineage>
</organism>
<dbReference type="EMBL" id="RFXN01000018">
    <property type="protein sequence ID" value="NBR93685.1"/>
    <property type="molecule type" value="Genomic_DNA"/>
</dbReference>
<gene>
    <name evidence="1" type="ORF">EBT44_02385</name>
</gene>
<accession>A0A965LKU3</accession>
<comment type="caution">
    <text evidence="1">The sequence shown here is derived from an EMBL/GenBank/DDBJ whole genome shotgun (WGS) entry which is preliminary data.</text>
</comment>
<dbReference type="AlphaFoldDB" id="A0A965LKU3"/>
<dbReference type="InterPro" id="IPR003772">
    <property type="entry name" value="YceD"/>
</dbReference>
<dbReference type="Proteomes" id="UP000740727">
    <property type="component" value="Unassembled WGS sequence"/>
</dbReference>
<name>A0A965LKU3_9PROT</name>
<dbReference type="Pfam" id="PF02620">
    <property type="entry name" value="YceD"/>
    <property type="match status" value="1"/>
</dbReference>
<evidence type="ECO:0000313" key="2">
    <source>
        <dbReference type="Proteomes" id="UP000740727"/>
    </source>
</evidence>
<sequence>MAAAAHNSHSGQFSISIHDLRRQPGEMMTITRTFPSPERIGIDVIAIEPESEMLMSGKVESVSTGVLVSCQIESSASGECVRCLDPITLPIHVVIQELYYYCLPSDLDEDDDEPLLISEEQVDLLPPIRDAVILDLPLTPHCSEECLGLCPECGEKLGVDPDNPKSHTHQSVDPRWAKLRELPNLGE</sequence>
<reference evidence="1" key="1">
    <citation type="submission" date="2018-10" db="EMBL/GenBank/DDBJ databases">
        <title>Iterative Subtractive Binning of Freshwater Chronoseries Metagenomes Recovers Nearly Complete Genomes from over Four Hundred Novel Species.</title>
        <authorList>
            <person name="Rodriguez-R L.M."/>
            <person name="Tsementzi D."/>
            <person name="Luo C."/>
            <person name="Konstantinidis K.T."/>
        </authorList>
    </citation>
    <scope>NUCLEOTIDE SEQUENCE</scope>
    <source>
        <strain evidence="1">WB5_2A_028</strain>
    </source>
</reference>
<dbReference type="PANTHER" id="PTHR34374:SF1">
    <property type="entry name" value="LARGE RIBOSOMAL RNA SUBUNIT ACCUMULATION PROTEIN YCED HOMOLOG 1, CHLOROPLASTIC"/>
    <property type="match status" value="1"/>
</dbReference>
<evidence type="ECO:0000313" key="1">
    <source>
        <dbReference type="EMBL" id="NBR93685.1"/>
    </source>
</evidence>
<protein>
    <submittedName>
        <fullName evidence="1">DUF177 domain-containing protein</fullName>
    </submittedName>
</protein>